<proteinExistence type="predicted"/>
<evidence type="ECO:0000256" key="1">
    <source>
        <dbReference type="SAM" id="MobiDB-lite"/>
    </source>
</evidence>
<dbReference type="PROSITE" id="PS51257">
    <property type="entry name" value="PROKAR_LIPOPROTEIN"/>
    <property type="match status" value="1"/>
</dbReference>
<keyword evidence="2" id="KW-0732">Signal</keyword>
<evidence type="ECO:0000256" key="2">
    <source>
        <dbReference type="SAM" id="SignalP"/>
    </source>
</evidence>
<protein>
    <recommendedName>
        <fullName evidence="5">C-type lysozyme inhibitor domain-containing protein</fullName>
    </recommendedName>
</protein>
<name>A0A9X2HSY3_9SPHN</name>
<organism evidence="3 4">
    <name type="scientific">Sphingomonas liriopis</name>
    <dbReference type="NCBI Taxonomy" id="2949094"/>
    <lineage>
        <taxon>Bacteria</taxon>
        <taxon>Pseudomonadati</taxon>
        <taxon>Pseudomonadota</taxon>
        <taxon>Alphaproteobacteria</taxon>
        <taxon>Sphingomonadales</taxon>
        <taxon>Sphingomonadaceae</taxon>
        <taxon>Sphingomonas</taxon>
    </lineage>
</organism>
<keyword evidence="4" id="KW-1185">Reference proteome</keyword>
<dbReference type="AlphaFoldDB" id="A0A9X2HSY3"/>
<accession>A0A9X2HSY3</accession>
<evidence type="ECO:0008006" key="5">
    <source>
        <dbReference type="Google" id="ProtNLM"/>
    </source>
</evidence>
<dbReference type="Proteomes" id="UP001139486">
    <property type="component" value="Unassembled WGS sequence"/>
</dbReference>
<feature type="chain" id="PRO_5040748733" description="C-type lysozyme inhibitor domain-containing protein" evidence="2">
    <location>
        <begin position="18"/>
        <end position="128"/>
    </location>
</feature>
<dbReference type="EMBL" id="JAMLDY010000008">
    <property type="protein sequence ID" value="MCP3734864.1"/>
    <property type="molecule type" value="Genomic_DNA"/>
</dbReference>
<feature type="signal peptide" evidence="2">
    <location>
        <begin position="1"/>
        <end position="17"/>
    </location>
</feature>
<sequence length="128" mass="13273">MKSPLLLSATAALLALAACNSQPAQPDVLDSNPDPMANALANRAPVELPPSIKAEKTFRCKDNSLLYVTLFNGDKLATVKTTPTATPVRLTAATAGEPLTAEGGWKLTGTPSNITVTQPGKPSQTCKS</sequence>
<reference evidence="3" key="1">
    <citation type="submission" date="2022-05" db="EMBL/GenBank/DDBJ databases">
        <title>Sphingomonas sp. strain RP10 Genome sequencing and assembly.</title>
        <authorList>
            <person name="Kim I."/>
        </authorList>
    </citation>
    <scope>NUCLEOTIDE SEQUENCE</scope>
    <source>
        <strain evidence="3">RP10</strain>
    </source>
</reference>
<feature type="compositionally biased region" description="Polar residues" evidence="1">
    <location>
        <begin position="109"/>
        <end position="128"/>
    </location>
</feature>
<comment type="caution">
    <text evidence="3">The sequence shown here is derived from an EMBL/GenBank/DDBJ whole genome shotgun (WGS) entry which is preliminary data.</text>
</comment>
<feature type="region of interest" description="Disordered" evidence="1">
    <location>
        <begin position="101"/>
        <end position="128"/>
    </location>
</feature>
<evidence type="ECO:0000313" key="3">
    <source>
        <dbReference type="EMBL" id="MCP3734864.1"/>
    </source>
</evidence>
<gene>
    <name evidence="3" type="ORF">M9979_08270</name>
</gene>
<dbReference type="RefSeq" id="WP_254288881.1">
    <property type="nucleotide sequence ID" value="NZ_JAMLDY010000008.1"/>
</dbReference>
<evidence type="ECO:0000313" key="4">
    <source>
        <dbReference type="Proteomes" id="UP001139486"/>
    </source>
</evidence>